<feature type="transmembrane region" description="Helical" evidence="2">
    <location>
        <begin position="72"/>
        <end position="92"/>
    </location>
</feature>
<accession>A0A9W6BBS5</accession>
<keyword evidence="4" id="KW-1185">Reference proteome</keyword>
<feature type="transmembrane region" description="Helical" evidence="2">
    <location>
        <begin position="210"/>
        <end position="230"/>
    </location>
</feature>
<evidence type="ECO:0000256" key="1">
    <source>
        <dbReference type="SAM" id="MobiDB-lite"/>
    </source>
</evidence>
<feature type="transmembrane region" description="Helical" evidence="2">
    <location>
        <begin position="20"/>
        <end position="45"/>
    </location>
</feature>
<keyword evidence="2" id="KW-1133">Transmembrane helix</keyword>
<evidence type="ECO:0000313" key="3">
    <source>
        <dbReference type="EMBL" id="GLC48848.1"/>
    </source>
</evidence>
<evidence type="ECO:0000313" key="4">
    <source>
        <dbReference type="Proteomes" id="UP001165080"/>
    </source>
</evidence>
<feature type="transmembrane region" description="Helical" evidence="2">
    <location>
        <begin position="104"/>
        <end position="124"/>
    </location>
</feature>
<feature type="compositionally biased region" description="Low complexity" evidence="1">
    <location>
        <begin position="305"/>
        <end position="320"/>
    </location>
</feature>
<feature type="region of interest" description="Disordered" evidence="1">
    <location>
        <begin position="304"/>
        <end position="333"/>
    </location>
</feature>
<proteinExistence type="predicted"/>
<dbReference type="Proteomes" id="UP001165080">
    <property type="component" value="Unassembled WGS sequence"/>
</dbReference>
<feature type="compositionally biased region" description="Basic and acidic residues" evidence="1">
    <location>
        <begin position="279"/>
        <end position="288"/>
    </location>
</feature>
<dbReference type="AlphaFoldDB" id="A0A9W6BBS5"/>
<organism evidence="3 4">
    <name type="scientific">Pleodorina starrii</name>
    <dbReference type="NCBI Taxonomy" id="330485"/>
    <lineage>
        <taxon>Eukaryota</taxon>
        <taxon>Viridiplantae</taxon>
        <taxon>Chlorophyta</taxon>
        <taxon>core chlorophytes</taxon>
        <taxon>Chlorophyceae</taxon>
        <taxon>CS clade</taxon>
        <taxon>Chlamydomonadales</taxon>
        <taxon>Volvocaceae</taxon>
        <taxon>Pleodorina</taxon>
    </lineage>
</organism>
<reference evidence="3 4" key="1">
    <citation type="journal article" date="2023" name="Commun. Biol.">
        <title>Reorganization of the ancestral sex-determining regions during the evolution of trioecy in Pleodorina starrii.</title>
        <authorList>
            <person name="Takahashi K."/>
            <person name="Suzuki S."/>
            <person name="Kawai-Toyooka H."/>
            <person name="Yamamoto K."/>
            <person name="Hamaji T."/>
            <person name="Ootsuki R."/>
            <person name="Yamaguchi H."/>
            <person name="Kawachi M."/>
            <person name="Higashiyama T."/>
            <person name="Nozaki H."/>
        </authorList>
    </citation>
    <scope>NUCLEOTIDE SEQUENCE [LARGE SCALE GENOMIC DNA]</scope>
    <source>
        <strain evidence="3 4">NIES-4479</strain>
    </source>
</reference>
<protein>
    <submittedName>
        <fullName evidence="3">Uncharacterized protein</fullName>
    </submittedName>
</protein>
<gene>
    <name evidence="3" type="primary">PLEST005868</name>
    <name evidence="3" type="ORF">PLESTB_000155000</name>
</gene>
<dbReference type="OrthoDB" id="551448at2759"/>
<dbReference type="EMBL" id="BRXU01000002">
    <property type="protein sequence ID" value="GLC48848.1"/>
    <property type="molecule type" value="Genomic_DNA"/>
</dbReference>
<keyword evidence="2" id="KW-0812">Transmembrane</keyword>
<evidence type="ECO:0000256" key="2">
    <source>
        <dbReference type="SAM" id="Phobius"/>
    </source>
</evidence>
<feature type="region of interest" description="Disordered" evidence="1">
    <location>
        <begin position="250"/>
        <end position="288"/>
    </location>
</feature>
<sequence length="333" mass="33941">MSRLSRYLREHNTLRHNAWLYLLLFGSRTCNAAFLLVGMAMIAYAGDLYATQPGTGSGGPAWPSGPPPASTVVFATMGLAAALGAAAALAATFRHSLFLLNVHLGLLALLMAAQVCLAAAVAAYDNGGGESGTVVPDIGTRRGWRPSFRGGGGGGGSGAVIGVLLSTGTAAHGGSGIGGGGTGGGGGGGGGNSVLGELSDALMAYKWADAVTVVVEVVTLLVGCLLHSAYMRTDQRAEDMEEGLLPDSAAPLLTSRRREVQQQQHGGGSGRRAQLPPRVVRDDPWSRRMREQYGIDTSMLSYDPAAAQQGAGSSQAAAAAPVEPGPRSRCVIS</sequence>
<keyword evidence="2" id="KW-0472">Membrane</keyword>
<comment type="caution">
    <text evidence="3">The sequence shown here is derived from an EMBL/GenBank/DDBJ whole genome shotgun (WGS) entry which is preliminary data.</text>
</comment>
<name>A0A9W6BBS5_9CHLO</name>